<dbReference type="EMBL" id="JABFIF010000016">
    <property type="protein sequence ID" value="NOH16390.1"/>
    <property type="molecule type" value="Genomic_DNA"/>
</dbReference>
<accession>A0A7Y3XYV9</accession>
<name>A0A7Y3XYV9_CLOCO</name>
<proteinExistence type="predicted"/>
<evidence type="ECO:0000313" key="2">
    <source>
        <dbReference type="Proteomes" id="UP000528432"/>
    </source>
</evidence>
<sequence length="61" mass="7021">MIKAYRPFKLPIDNLIDVNEFINELLEANKLIGVYQVLLNKSKIDPELLLTNNIARSHTVN</sequence>
<protein>
    <submittedName>
        <fullName evidence="1">Uncharacterized protein</fullName>
    </submittedName>
</protein>
<reference evidence="1 2" key="1">
    <citation type="submission" date="2020-05" db="EMBL/GenBank/DDBJ databases">
        <title>Draft genome sequence of Clostridium cochlearium strain AGROS13 isolated from a sheep dairy farm in New Zealand.</title>
        <authorList>
            <person name="Gupta T.B."/>
            <person name="Jauregui R."/>
            <person name="Risson A.N."/>
            <person name="Brightwell G."/>
            <person name="Maclean P."/>
        </authorList>
    </citation>
    <scope>NUCLEOTIDE SEQUENCE [LARGE SCALE GENOMIC DNA]</scope>
    <source>
        <strain evidence="1 2">AGROS13</strain>
    </source>
</reference>
<dbReference type="RefSeq" id="WP_171303558.1">
    <property type="nucleotide sequence ID" value="NZ_JABFIF010000016.1"/>
</dbReference>
<comment type="caution">
    <text evidence="1">The sequence shown here is derived from an EMBL/GenBank/DDBJ whole genome shotgun (WGS) entry which is preliminary data.</text>
</comment>
<gene>
    <name evidence="1" type="ORF">HMJ28_08330</name>
</gene>
<evidence type="ECO:0000313" key="1">
    <source>
        <dbReference type="EMBL" id="NOH16390.1"/>
    </source>
</evidence>
<dbReference type="Proteomes" id="UP000528432">
    <property type="component" value="Unassembled WGS sequence"/>
</dbReference>
<dbReference type="AlphaFoldDB" id="A0A7Y3XYV9"/>
<organism evidence="1 2">
    <name type="scientific">Clostridium cochlearium</name>
    <dbReference type="NCBI Taxonomy" id="1494"/>
    <lineage>
        <taxon>Bacteria</taxon>
        <taxon>Bacillati</taxon>
        <taxon>Bacillota</taxon>
        <taxon>Clostridia</taxon>
        <taxon>Eubacteriales</taxon>
        <taxon>Clostridiaceae</taxon>
        <taxon>Clostridium</taxon>
    </lineage>
</organism>